<keyword evidence="3" id="KW-1003">Cell membrane</keyword>
<dbReference type="GO" id="GO:0140359">
    <property type="term" value="F:ABC-type transporter activity"/>
    <property type="evidence" value="ECO:0007669"/>
    <property type="project" value="InterPro"/>
</dbReference>
<dbReference type="SMART" id="SM00382">
    <property type="entry name" value="AAA"/>
    <property type="match status" value="1"/>
</dbReference>
<dbReference type="GO" id="GO:0034040">
    <property type="term" value="F:ATPase-coupled lipid transmembrane transporter activity"/>
    <property type="evidence" value="ECO:0007669"/>
    <property type="project" value="TreeGrafter"/>
</dbReference>
<dbReference type="PROSITE" id="PS50990">
    <property type="entry name" value="PEPTIDASE_C39"/>
    <property type="match status" value="1"/>
</dbReference>
<evidence type="ECO:0000256" key="6">
    <source>
        <dbReference type="ARBA" id="ARBA00022840"/>
    </source>
</evidence>
<dbReference type="PROSITE" id="PS50893">
    <property type="entry name" value="ABC_TRANSPORTER_2"/>
    <property type="match status" value="1"/>
</dbReference>
<protein>
    <submittedName>
        <fullName evidence="13">ABC transporter</fullName>
    </submittedName>
</protein>
<dbReference type="PANTHER" id="PTHR24221">
    <property type="entry name" value="ATP-BINDING CASSETTE SUB-FAMILY B"/>
    <property type="match status" value="1"/>
</dbReference>
<dbReference type="SUPFAM" id="SSF90123">
    <property type="entry name" value="ABC transporter transmembrane region"/>
    <property type="match status" value="1"/>
</dbReference>
<dbReference type="CDD" id="cd03245">
    <property type="entry name" value="ABCC_bacteriocin_exporters"/>
    <property type="match status" value="1"/>
</dbReference>
<dbReference type="InterPro" id="IPR039421">
    <property type="entry name" value="Type_1_exporter"/>
</dbReference>
<dbReference type="PROSITE" id="PS50929">
    <property type="entry name" value="ABC_TM1F"/>
    <property type="match status" value="1"/>
</dbReference>
<dbReference type="PANTHER" id="PTHR24221:SF248">
    <property type="entry name" value="ABC TRANSPORTER TRANSMEMBRANE REGION"/>
    <property type="match status" value="1"/>
</dbReference>
<dbReference type="Pfam" id="PF03412">
    <property type="entry name" value="Peptidase_C39"/>
    <property type="match status" value="1"/>
</dbReference>
<feature type="transmembrane region" description="Helical" evidence="9">
    <location>
        <begin position="397"/>
        <end position="418"/>
    </location>
</feature>
<evidence type="ECO:0000313" key="13">
    <source>
        <dbReference type="EMBL" id="OEE57532.1"/>
    </source>
</evidence>
<feature type="transmembrane region" description="Helical" evidence="9">
    <location>
        <begin position="178"/>
        <end position="200"/>
    </location>
</feature>
<dbReference type="Gene3D" id="1.20.1560.10">
    <property type="entry name" value="ABC transporter type 1, transmembrane domain"/>
    <property type="match status" value="1"/>
</dbReference>
<dbReference type="InterPro" id="IPR036640">
    <property type="entry name" value="ABC1_TM_sf"/>
</dbReference>
<dbReference type="RefSeq" id="WP_016961632.1">
    <property type="nucleotide sequence ID" value="NZ_AJWN02000108.1"/>
</dbReference>
<dbReference type="InterPro" id="IPR027417">
    <property type="entry name" value="P-loop_NTPase"/>
</dbReference>
<keyword evidence="6" id="KW-0067">ATP-binding</keyword>
<dbReference type="InterPro" id="IPR011527">
    <property type="entry name" value="ABC1_TM_dom"/>
</dbReference>
<dbReference type="InterPro" id="IPR003439">
    <property type="entry name" value="ABC_transporter-like_ATP-bd"/>
</dbReference>
<dbReference type="Pfam" id="PF00005">
    <property type="entry name" value="ABC_tran"/>
    <property type="match status" value="1"/>
</dbReference>
<evidence type="ECO:0000256" key="7">
    <source>
        <dbReference type="ARBA" id="ARBA00022989"/>
    </source>
</evidence>
<dbReference type="Pfam" id="PF00664">
    <property type="entry name" value="ABC_membrane"/>
    <property type="match status" value="1"/>
</dbReference>
<accession>A0A1E5BX79</accession>
<evidence type="ECO:0000259" key="11">
    <source>
        <dbReference type="PROSITE" id="PS50929"/>
    </source>
</evidence>
<dbReference type="AlphaFoldDB" id="A0A1E5BX79"/>
<dbReference type="Proteomes" id="UP000095039">
    <property type="component" value="Unassembled WGS sequence"/>
</dbReference>
<keyword evidence="8 9" id="KW-0472">Membrane</keyword>
<proteinExistence type="predicted"/>
<organism evidence="13 14">
    <name type="scientific">Enterovibrio norvegicus FF-454</name>
    <dbReference type="NCBI Taxonomy" id="1185651"/>
    <lineage>
        <taxon>Bacteria</taxon>
        <taxon>Pseudomonadati</taxon>
        <taxon>Pseudomonadota</taxon>
        <taxon>Gammaproteobacteria</taxon>
        <taxon>Vibrionales</taxon>
        <taxon>Vibrionaceae</taxon>
        <taxon>Enterovibrio</taxon>
    </lineage>
</organism>
<feature type="transmembrane region" description="Helical" evidence="9">
    <location>
        <begin position="212"/>
        <end position="229"/>
    </location>
</feature>
<gene>
    <name evidence="13" type="ORF">A1OK_05120</name>
</gene>
<evidence type="ECO:0000256" key="3">
    <source>
        <dbReference type="ARBA" id="ARBA00022475"/>
    </source>
</evidence>
<dbReference type="NCBIfam" id="TIGR03375">
    <property type="entry name" value="type_I_sec_LssB"/>
    <property type="match status" value="1"/>
</dbReference>
<dbReference type="SUPFAM" id="SSF52540">
    <property type="entry name" value="P-loop containing nucleoside triphosphate hydrolases"/>
    <property type="match status" value="1"/>
</dbReference>
<evidence type="ECO:0000256" key="4">
    <source>
        <dbReference type="ARBA" id="ARBA00022692"/>
    </source>
</evidence>
<reference evidence="13 14" key="1">
    <citation type="journal article" date="2012" name="Science">
        <title>Ecological populations of bacteria act as socially cohesive units of antibiotic production and resistance.</title>
        <authorList>
            <person name="Cordero O.X."/>
            <person name="Wildschutte H."/>
            <person name="Kirkup B."/>
            <person name="Proehl S."/>
            <person name="Ngo L."/>
            <person name="Hussain F."/>
            <person name="Le Roux F."/>
            <person name="Mincer T."/>
            <person name="Polz M.F."/>
        </authorList>
    </citation>
    <scope>NUCLEOTIDE SEQUENCE [LARGE SCALE GENOMIC DNA]</scope>
    <source>
        <strain evidence="13 14">FF-454</strain>
    </source>
</reference>
<dbReference type="GO" id="GO:0008233">
    <property type="term" value="F:peptidase activity"/>
    <property type="evidence" value="ECO:0007669"/>
    <property type="project" value="InterPro"/>
</dbReference>
<dbReference type="GO" id="GO:0016887">
    <property type="term" value="F:ATP hydrolysis activity"/>
    <property type="evidence" value="ECO:0007669"/>
    <property type="project" value="InterPro"/>
</dbReference>
<feature type="domain" description="ABC transmembrane type-1" evidence="11">
    <location>
        <begin position="178"/>
        <end position="456"/>
    </location>
</feature>
<evidence type="ECO:0000259" key="10">
    <source>
        <dbReference type="PROSITE" id="PS50893"/>
    </source>
</evidence>
<dbReference type="GO" id="GO:0005524">
    <property type="term" value="F:ATP binding"/>
    <property type="evidence" value="ECO:0007669"/>
    <property type="project" value="UniProtKB-KW"/>
</dbReference>
<dbReference type="InterPro" id="IPR003593">
    <property type="entry name" value="AAA+_ATPase"/>
</dbReference>
<keyword evidence="14" id="KW-1185">Reference proteome</keyword>
<keyword evidence="7 9" id="KW-1133">Transmembrane helix</keyword>
<comment type="subcellular location">
    <subcellularLocation>
        <location evidence="1">Cell membrane</location>
        <topology evidence="1">Multi-pass membrane protein</topology>
    </subcellularLocation>
</comment>
<evidence type="ECO:0000256" key="8">
    <source>
        <dbReference type="ARBA" id="ARBA00023136"/>
    </source>
</evidence>
<dbReference type="InterPro" id="IPR005074">
    <property type="entry name" value="Peptidase_C39"/>
</dbReference>
<evidence type="ECO:0000256" key="9">
    <source>
        <dbReference type="SAM" id="Phobius"/>
    </source>
</evidence>
<sequence length="726" mass="79670">MAEAAIAERKPSQWRISASTQAVDDPLLDCLVLLTEHYGSPCSGDALTAGLPMTDALLTADLFPQAAARAGLTAKLSRRQLKALPKLLLPCILLLTDKKACILREIDEKEGTALIQTSENGGEEEMSLAELESMYVGYAFLVKRQYRGDNSVDLHLHDTKIHWFWQTVKDASPIYRDALIASVLVNLFALVSPLFVMNVYDKVVPNLAFESLWVLASGALIAFFFDFLMKKMRSYLIDIAGKKVDIIVSSRLFARLMGIPLEKRAKSVGGMAKQLGEFDGIRDMLTSATITTLVDLPFAAFFIFVIYLVAGDLAVVPVVAGIAILGYAFMVQPRLKAAIEESNKYASQKHGHLIESLSALEGIKANVAEGIVQKSWQQMTAHTANWNMKVKQITNSVSYFASFIVQVTSVAVVVMGVYRVADAQISMGGIIAAVMLSSRAVSPMAQLAGLMSRWNQTQSGMRQLNAMMDQEDEFADKGHLISRKRLKGDIYADNVGFSYPETEKPALHPTSMTIKAGEKIAILGKNGTGKSTLIRMLAGLYQPSAGSLRFDGVDAKQIHPADLRRNVGYLAQDVTLFHGTIRENIMFGTRQVTEHQLIRATQLSGVGIFTLQDSEGLDKQVGERGETLSRGQRQSVALARALLNDPPLLIMDEPTASLDAHAENQFIHSMKFAAKDRTLVMITHKMALLNLVDRVIVMDKGRIVMDGPRDKVLERLNSNNAGGQHD</sequence>
<dbReference type="InterPro" id="IPR017750">
    <property type="entry name" value="ATPase_T1SS"/>
</dbReference>
<dbReference type="GO" id="GO:0006508">
    <property type="term" value="P:proteolysis"/>
    <property type="evidence" value="ECO:0007669"/>
    <property type="project" value="InterPro"/>
</dbReference>
<feature type="domain" description="Peptidase C39" evidence="12">
    <location>
        <begin position="19"/>
        <end position="142"/>
    </location>
</feature>
<feature type="transmembrane region" description="Helical" evidence="9">
    <location>
        <begin position="284"/>
        <end position="307"/>
    </location>
</feature>
<dbReference type="EMBL" id="AJWN02000108">
    <property type="protein sequence ID" value="OEE57532.1"/>
    <property type="molecule type" value="Genomic_DNA"/>
</dbReference>
<keyword evidence="5" id="KW-0547">Nucleotide-binding</keyword>
<dbReference type="FunFam" id="3.40.50.300:FF:000299">
    <property type="entry name" value="ABC transporter ATP-binding protein/permease"/>
    <property type="match status" value="1"/>
</dbReference>
<feature type="transmembrane region" description="Helical" evidence="9">
    <location>
        <begin position="313"/>
        <end position="331"/>
    </location>
</feature>
<dbReference type="GO" id="GO:0005886">
    <property type="term" value="C:plasma membrane"/>
    <property type="evidence" value="ECO:0007669"/>
    <property type="project" value="UniProtKB-SubCell"/>
</dbReference>
<name>A0A1E5BX79_9GAMM</name>
<evidence type="ECO:0000256" key="5">
    <source>
        <dbReference type="ARBA" id="ARBA00022741"/>
    </source>
</evidence>
<evidence type="ECO:0000313" key="14">
    <source>
        <dbReference type="Proteomes" id="UP000095039"/>
    </source>
</evidence>
<comment type="caution">
    <text evidence="13">The sequence shown here is derived from an EMBL/GenBank/DDBJ whole genome shotgun (WGS) entry which is preliminary data.</text>
</comment>
<keyword evidence="2" id="KW-0813">Transport</keyword>
<keyword evidence="4 9" id="KW-0812">Transmembrane</keyword>
<dbReference type="CDD" id="cd18587">
    <property type="entry name" value="ABC_6TM_LapB_like"/>
    <property type="match status" value="1"/>
</dbReference>
<dbReference type="Gene3D" id="3.40.50.300">
    <property type="entry name" value="P-loop containing nucleotide triphosphate hydrolases"/>
    <property type="match status" value="1"/>
</dbReference>
<evidence type="ECO:0000259" key="12">
    <source>
        <dbReference type="PROSITE" id="PS50990"/>
    </source>
</evidence>
<evidence type="ECO:0000256" key="1">
    <source>
        <dbReference type="ARBA" id="ARBA00004651"/>
    </source>
</evidence>
<evidence type="ECO:0000256" key="2">
    <source>
        <dbReference type="ARBA" id="ARBA00022448"/>
    </source>
</evidence>
<feature type="domain" description="ABC transporter" evidence="10">
    <location>
        <begin position="490"/>
        <end position="725"/>
    </location>
</feature>
<dbReference type="Gene3D" id="3.90.70.10">
    <property type="entry name" value="Cysteine proteinases"/>
    <property type="match status" value="1"/>
</dbReference>